<name>W9CLH0_SCLBF</name>
<dbReference type="PROSITE" id="PS50157">
    <property type="entry name" value="ZINC_FINGER_C2H2_2"/>
    <property type="match status" value="1"/>
</dbReference>
<dbReference type="GO" id="GO:0008270">
    <property type="term" value="F:zinc ion binding"/>
    <property type="evidence" value="ECO:0007669"/>
    <property type="project" value="UniProtKB-KW"/>
</dbReference>
<evidence type="ECO:0000256" key="2">
    <source>
        <dbReference type="SAM" id="MobiDB-lite"/>
    </source>
</evidence>
<keyword evidence="1" id="KW-0862">Zinc</keyword>
<evidence type="ECO:0000259" key="3">
    <source>
        <dbReference type="PROSITE" id="PS50157"/>
    </source>
</evidence>
<dbReference type="Proteomes" id="UP000019487">
    <property type="component" value="Unassembled WGS sequence"/>
</dbReference>
<dbReference type="HOGENOM" id="CLU_009532_0_0_1"/>
<feature type="region of interest" description="Disordered" evidence="2">
    <location>
        <begin position="676"/>
        <end position="699"/>
    </location>
</feature>
<dbReference type="EMBL" id="AYSA01000120">
    <property type="protein sequence ID" value="ESZ96858.1"/>
    <property type="molecule type" value="Genomic_DNA"/>
</dbReference>
<keyword evidence="1" id="KW-0479">Metal-binding</keyword>
<protein>
    <recommendedName>
        <fullName evidence="3">C2H2-type domain-containing protein</fullName>
    </recommendedName>
</protein>
<evidence type="ECO:0000313" key="4">
    <source>
        <dbReference type="EMBL" id="ESZ96858.1"/>
    </source>
</evidence>
<accession>W9CLH0</accession>
<dbReference type="AlphaFoldDB" id="W9CLH0"/>
<comment type="caution">
    <text evidence="4">The sequence shown here is derived from an EMBL/GenBank/DDBJ whole genome shotgun (WGS) entry which is preliminary data.</text>
</comment>
<evidence type="ECO:0000256" key="1">
    <source>
        <dbReference type="PROSITE-ProRule" id="PRU00042"/>
    </source>
</evidence>
<feature type="domain" description="C2H2-type" evidence="3">
    <location>
        <begin position="584"/>
        <end position="611"/>
    </location>
</feature>
<evidence type="ECO:0000313" key="5">
    <source>
        <dbReference type="Proteomes" id="UP000019487"/>
    </source>
</evidence>
<dbReference type="InterPro" id="IPR013087">
    <property type="entry name" value="Znf_C2H2_type"/>
</dbReference>
<feature type="compositionally biased region" description="Basic and acidic residues" evidence="2">
    <location>
        <begin position="608"/>
        <end position="620"/>
    </location>
</feature>
<sequence>MVPKIFLFASREDFILKNQLESISAQGEENLDFTVKSNRSNLPTPTPPNSPCFPIEKVFRQRQQSCLEHGNSVQTDPDKLSSSMESRSQVNSSTCRLLEHWKAVAIDSQKENQMLKSQIIEVEVQNRNLIDARSRREMMSRDPRETIVYGLLQQSWQQSQHIKELEKDATFKNMDGQYEVRLGPKQINAFMEKMKVALESMMHKNGIRLLWPALDTMEANSDLQSLLYLLFETWTNLELARTRKDLDPQLLLRGLALAAVKQWVFMTDFPGFKENRLSRAQIKAMSQRGGWKCARNLALASYISIIRDPSFPEEDLREQTQNLVLRFSRALAPLCRSPHDSEKILSDMWVDAEGTVGALFNIALTFKAGTVATEKQYEFIVYPPGTPGTPAAGAIPIAENLSVPKQSGKETVCEAWKHASLYVYEVESSSERNDFANALVKPSNFILREADVREKRCCLKSVMMISKEFDESHWDADEEIGSIEKAQLGEDTMAVDIGKEQKVNTVAGDASNVMGKPELVVKNILQSGVEAPIGNRTGKYPQKRSGQRSETALKSPNLCSICLSAFSATVFEEHLKNRPAWCQPPCSACGGKFSRSSDIAKHQRHQKKENTKEELGCSERGEASGLDILAELARKQTDVTSVAPEKPHSHTTQMLKTRRSMRLNAQDDIAPEMEGDIVPDVEDDNTCDPSTAGKTGLRSANLKSPKCEKCGVTFKSIEGLAKHRRAKACKICPLCGNWFGCRKLSRHGCTKQKATNPDYGQMPHTESNGTGEHQASTATKQVSPRTSEDSTKTQADPVCSQADSSLYGEIEKFPIPAEFLVQDSPKRPRSCENQYRKELQTPGDGFVHEEAEGMRPSKLRCLKVMQKVATEQECPRFGNQSDSRFDDNHAQAPNPSQFTTFEFDQWQPFTPQESNERGLQDLNSNYIAFGTQDKTFIKNCRYPLDVPQAFQKDSYGFPAMRGENLNEYLPSAISGQRPAYQGHHTVTSNMQPQGLTHPMTSHATSEGGFGDFIRRSGNTITDLLNADLPGAEGVGHEN</sequence>
<feature type="region of interest" description="Disordered" evidence="2">
    <location>
        <begin position="637"/>
        <end position="656"/>
    </location>
</feature>
<reference evidence="4 5" key="1">
    <citation type="journal article" date="2014" name="Genome Announc.">
        <title>Draft genome sequence of Sclerotinia borealis, a psychrophilic plant pathogenic fungus.</title>
        <authorList>
            <person name="Mardanov A.V."/>
            <person name="Beletsky A.V."/>
            <person name="Kadnikov V.V."/>
            <person name="Ignatov A.N."/>
            <person name="Ravin N.V."/>
        </authorList>
    </citation>
    <scope>NUCLEOTIDE SEQUENCE [LARGE SCALE GENOMIC DNA]</scope>
    <source>
        <strain evidence="5">F-4157</strain>
    </source>
</reference>
<feature type="region of interest" description="Disordered" evidence="2">
    <location>
        <begin position="600"/>
        <end position="620"/>
    </location>
</feature>
<feature type="region of interest" description="Disordered" evidence="2">
    <location>
        <begin position="758"/>
        <end position="799"/>
    </location>
</feature>
<organism evidence="4 5">
    <name type="scientific">Sclerotinia borealis (strain F-4128)</name>
    <dbReference type="NCBI Taxonomy" id="1432307"/>
    <lineage>
        <taxon>Eukaryota</taxon>
        <taxon>Fungi</taxon>
        <taxon>Dikarya</taxon>
        <taxon>Ascomycota</taxon>
        <taxon>Pezizomycotina</taxon>
        <taxon>Leotiomycetes</taxon>
        <taxon>Helotiales</taxon>
        <taxon>Sclerotiniaceae</taxon>
        <taxon>Sclerotinia</taxon>
    </lineage>
</organism>
<feature type="compositionally biased region" description="Acidic residues" evidence="2">
    <location>
        <begin position="676"/>
        <end position="686"/>
    </location>
</feature>
<keyword evidence="1" id="KW-0863">Zinc-finger</keyword>
<proteinExistence type="predicted"/>
<dbReference type="OrthoDB" id="3547702at2759"/>
<gene>
    <name evidence="4" type="ORF">SBOR_2779</name>
</gene>
<keyword evidence="5" id="KW-1185">Reference proteome</keyword>
<feature type="compositionally biased region" description="Polar residues" evidence="2">
    <location>
        <begin position="764"/>
        <end position="785"/>
    </location>
</feature>